<evidence type="ECO:0000256" key="1">
    <source>
        <dbReference type="ARBA" id="ARBA00022676"/>
    </source>
</evidence>
<dbReference type="CDD" id="cd03801">
    <property type="entry name" value="GT4_PimA-like"/>
    <property type="match status" value="1"/>
</dbReference>
<evidence type="ECO:0000313" key="3">
    <source>
        <dbReference type="EMBL" id="NPU64673.1"/>
    </source>
</evidence>
<name>A0ABX2C9E7_9BRAD</name>
<dbReference type="SUPFAM" id="SSF52540">
    <property type="entry name" value="P-loop containing nucleoside triphosphate hydrolases"/>
    <property type="match status" value="1"/>
</dbReference>
<dbReference type="Proteomes" id="UP000886476">
    <property type="component" value="Unassembled WGS sequence"/>
</dbReference>
<dbReference type="PANTHER" id="PTHR12526">
    <property type="entry name" value="GLYCOSYLTRANSFERASE"/>
    <property type="match status" value="1"/>
</dbReference>
<dbReference type="PANTHER" id="PTHR12526:SF510">
    <property type="entry name" value="D-INOSITOL 3-PHOSPHATE GLYCOSYLTRANSFERASE"/>
    <property type="match status" value="1"/>
</dbReference>
<evidence type="ECO:0000256" key="2">
    <source>
        <dbReference type="ARBA" id="ARBA00022679"/>
    </source>
</evidence>
<organism evidence="3 4">
    <name type="scientific">Bradyrhizobium aeschynomenes</name>
    <dbReference type="NCBI Taxonomy" id="2734909"/>
    <lineage>
        <taxon>Bacteria</taxon>
        <taxon>Pseudomonadati</taxon>
        <taxon>Pseudomonadota</taxon>
        <taxon>Alphaproteobacteria</taxon>
        <taxon>Hyphomicrobiales</taxon>
        <taxon>Nitrobacteraceae</taxon>
        <taxon>Bradyrhizobium</taxon>
    </lineage>
</organism>
<dbReference type="Pfam" id="PF20706">
    <property type="entry name" value="GT4-conflict"/>
    <property type="match status" value="1"/>
</dbReference>
<dbReference type="InterPro" id="IPR027417">
    <property type="entry name" value="P-loop_NTPase"/>
</dbReference>
<keyword evidence="2" id="KW-0808">Transferase</keyword>
<gene>
    <name evidence="3" type="ORF">HL667_06655</name>
</gene>
<protein>
    <submittedName>
        <fullName evidence="3">Glycosyltransferase</fullName>
    </submittedName>
</protein>
<dbReference type="EMBL" id="JABFDN010000001">
    <property type="protein sequence ID" value="NPU64673.1"/>
    <property type="molecule type" value="Genomic_DNA"/>
</dbReference>
<comment type="caution">
    <text evidence="3">The sequence shown here is derived from an EMBL/GenBank/DDBJ whole genome shotgun (WGS) entry which is preliminary data.</text>
</comment>
<accession>A0ABX2C9E7</accession>
<sequence length="1148" mass="125171">MNELQGLSGVRRQAVAADLWATFRERRRPAAILVGFSGTGKSERVALPLVGSARAEGFPAVHFDVPARPTQLDQELLGVLTEALRDTAALDLAGRVAREPSFVSGVRHVLRAGGLVVIDEFQRLLQVPGGIPPEPYAEQLQKLARRPPDGGCLWLLTNRNVDPVWSEPFHTAVLEPPDDTADVVRIVVEALGTADAAERLPASRHAEIASRFGRNPRALRLLGNLMRSYALEELIGQPQAVQEGLALEELSDQIERSLLDRAKEGLSNAAGEFLRDLSILLEPAPIGLLGALGAHLGNVQTLLAELQKRFLVDQRKSLRLAHPLVREVELPRLTRDKAAFCVANLRVGRWHAAQLGEAVARSDDAAIAKHLGAVRHHLLAAEARDALLEAVKVVRPYIERRFDWSARMPSTEAERDAQISLLELILEQPGPAAAELHLARRLELRGERDDMVRALGHAARATVGQDFSHPWVLRLQLLYRVDGPQAVIAIGPVAVAAVAPDKGIFSVYQIYGAALAHVGRDVKAIETLLEGAAFLQGRDKARLTEQALAYAAAMLTTADLTRVRDWARAAGELEQNVALANVILHERAGEWRGGAERAQIARRRFPNYLHLALHEAFCWLGAEQPEEAQKALDRFPINWIYDTRAGNTWLAASIALRTGDLARGHALAELYIDGPLPRDAATIERALIREWDTRVATLSEPNPALEFPVLPPSMSGLSAPVIRPQHGTPVLPQHRTGADVAQVVQADRIRILAVGTEWASGQGGLSTFNRQLCIALSASGADVSCLAIAPAQKDIDEAASLGVRLVAARATPGVDEREWLARRPSDLGLDYKPDYVIGHGRITGPAALRLAEDVFPGAKRLHFLHMAPDEIEWHKFDRELPAGQRAEDRTKLELDLAHTAHRAVAVGPRLCNRFLRDLHPFGTPEPLRFDPGFDSAVSSARTPPPGAPWKILLLGRAEDEKLKGLDIAAAAIGRVFKRRPHGLPGIELVVRGAKPADADGLQTRLSEWAATPGLLITVRNYSTDPETLDRDLRSSSLVLMPSRSEGFGLVGLEAIVSGHPILLSSQSGLAELLKEQLAAEVAARVSVEMTGNDANPDPDVDQWANAIEATLRNREASFRDAFELLGAMRHRLTWRSSVQALLSTLVKR</sequence>
<dbReference type="RefSeq" id="WP_172109703.1">
    <property type="nucleotide sequence ID" value="NZ_JABFDN010000001.1"/>
</dbReference>
<reference evidence="3" key="1">
    <citation type="submission" date="2020-05" db="EMBL/GenBank/DDBJ databases">
        <title>Nod-independent and nitrogen-fixing Bradyrhizobium aeschynomene sp. nov. isolated from nodules of Aeschynomene indica.</title>
        <authorList>
            <person name="Zhang Z."/>
        </authorList>
    </citation>
    <scope>NUCLEOTIDE SEQUENCE</scope>
    <source>
        <strain evidence="3">83012</strain>
    </source>
</reference>
<evidence type="ECO:0000313" key="4">
    <source>
        <dbReference type="Proteomes" id="UP000886476"/>
    </source>
</evidence>
<keyword evidence="4" id="KW-1185">Reference proteome</keyword>
<keyword evidence="1" id="KW-0328">Glycosyltransferase</keyword>
<dbReference type="SUPFAM" id="SSF53756">
    <property type="entry name" value="UDP-Glycosyltransferase/glycogen phosphorylase"/>
    <property type="match status" value="1"/>
</dbReference>
<proteinExistence type="predicted"/>
<dbReference type="Gene3D" id="3.40.50.2000">
    <property type="entry name" value="Glycogen Phosphorylase B"/>
    <property type="match status" value="1"/>
</dbReference>